<sequence length="56" mass="6131">MVEYAKRVLAVPAKQLTAVAYDARAAAQRRKARLPRQAAQCRPSSSTTTDRIACGR</sequence>
<organism evidence="2">
    <name type="scientific">Ralstonia solanacearum</name>
    <name type="common">Pseudomonas solanacearum</name>
    <dbReference type="NCBI Taxonomy" id="305"/>
    <lineage>
        <taxon>Bacteria</taxon>
        <taxon>Pseudomonadati</taxon>
        <taxon>Pseudomonadota</taxon>
        <taxon>Betaproteobacteria</taxon>
        <taxon>Burkholderiales</taxon>
        <taxon>Burkholderiaceae</taxon>
        <taxon>Ralstonia</taxon>
        <taxon>Ralstonia solanacearum species complex</taxon>
    </lineage>
</organism>
<reference evidence="2" key="1">
    <citation type="submission" date="2015-10" db="EMBL/GenBank/DDBJ databases">
        <authorList>
            <person name="Gilbert D.G."/>
        </authorList>
    </citation>
    <scope>NUCLEOTIDE SEQUENCE</scope>
    <source>
        <strain evidence="2">Phyl III-seqv23</strain>
    </source>
</reference>
<gene>
    <name evidence="2" type="ORF">TO10_v1_790003</name>
</gene>
<protein>
    <submittedName>
        <fullName evidence="2">Uncharacterized protein</fullName>
    </submittedName>
</protein>
<name>A0A0S4WJL5_RALSL</name>
<evidence type="ECO:0000313" key="2">
    <source>
        <dbReference type="EMBL" id="CUV47009.1"/>
    </source>
</evidence>
<proteinExistence type="predicted"/>
<feature type="region of interest" description="Disordered" evidence="1">
    <location>
        <begin position="34"/>
        <end position="56"/>
    </location>
</feature>
<evidence type="ECO:0000256" key="1">
    <source>
        <dbReference type="SAM" id="MobiDB-lite"/>
    </source>
</evidence>
<accession>A0A0S4WJL5</accession>
<dbReference type="AlphaFoldDB" id="A0A0S4WJL5"/>
<dbReference type="EMBL" id="LN899827">
    <property type="protein sequence ID" value="CUV47009.1"/>
    <property type="molecule type" value="Genomic_DNA"/>
</dbReference>